<proteinExistence type="predicted"/>
<accession>A0A438NIX1</accession>
<dbReference type="AlphaFoldDB" id="A0A438NIX1"/>
<organism evidence="1 2">
    <name type="scientific">Exophiala mesophila</name>
    <name type="common">Black yeast-like fungus</name>
    <dbReference type="NCBI Taxonomy" id="212818"/>
    <lineage>
        <taxon>Eukaryota</taxon>
        <taxon>Fungi</taxon>
        <taxon>Dikarya</taxon>
        <taxon>Ascomycota</taxon>
        <taxon>Pezizomycotina</taxon>
        <taxon>Eurotiomycetes</taxon>
        <taxon>Chaetothyriomycetidae</taxon>
        <taxon>Chaetothyriales</taxon>
        <taxon>Herpotrichiellaceae</taxon>
        <taxon>Exophiala</taxon>
    </lineage>
</organism>
<evidence type="ECO:0000313" key="1">
    <source>
        <dbReference type="EMBL" id="RVX75652.1"/>
    </source>
</evidence>
<evidence type="ECO:0000313" key="2">
    <source>
        <dbReference type="Proteomes" id="UP000288859"/>
    </source>
</evidence>
<protein>
    <recommendedName>
        <fullName evidence="3">Transcription factor domain-containing protein</fullName>
    </recommendedName>
</protein>
<dbReference type="Proteomes" id="UP000288859">
    <property type="component" value="Unassembled WGS sequence"/>
</dbReference>
<reference evidence="1 2" key="1">
    <citation type="submission" date="2017-03" db="EMBL/GenBank/DDBJ databases">
        <title>Genomes of endolithic fungi from Antarctica.</title>
        <authorList>
            <person name="Coleine C."/>
            <person name="Masonjones S."/>
            <person name="Stajich J.E."/>
        </authorList>
    </citation>
    <scope>NUCLEOTIDE SEQUENCE [LARGE SCALE GENOMIC DNA]</scope>
    <source>
        <strain evidence="1 2">CCFEE 6314</strain>
    </source>
</reference>
<dbReference type="EMBL" id="NAJM01000001">
    <property type="protein sequence ID" value="RVX75652.1"/>
    <property type="molecule type" value="Genomic_DNA"/>
</dbReference>
<comment type="caution">
    <text evidence="1">The sequence shown here is derived from an EMBL/GenBank/DDBJ whole genome shotgun (WGS) entry which is preliminary data.</text>
</comment>
<name>A0A438NIX1_EXOME</name>
<dbReference type="VEuPathDB" id="FungiDB:PV10_01942"/>
<dbReference type="OrthoDB" id="4105850at2759"/>
<gene>
    <name evidence="1" type="ORF">B0A52_00008</name>
</gene>
<evidence type="ECO:0008006" key="3">
    <source>
        <dbReference type="Google" id="ProtNLM"/>
    </source>
</evidence>
<sequence>MAENSQNEVRVDGVSWYETGLRDLQSANQEIAFYVNKYHTPAGNGASPSSGPNPQTDVPRFSFAIPQHIYTSLDPFVALPPNVTEYERLRIQVYSQYLGGGLFGVKDTPRYSPTAATGIPTSIYSDVGREWICILVDHTLNAFRDGAQSKELVRQRARGYQHLNEAIRRRNENFQGALMALTICGLTEYRFGTTHSRNMHSTAVERFLKSQPSLREVLAAAPNVEPIYISGQFGFGKCYFQNFEKLEKVKLQWKTDLLSILNSPWPTVHYQASSSSTDIMYRQYLTKAIRLGQIVVASTKTISPPTVFGASMQLNLLTETAWTLLQFGDLWHAAIKFIDRVEFISEGSLIGGAFGDKSFDLRGAALSTMVSRARRDVLANFYPDQLADSDFYITNMHMHALQMFQYLDPDGRALLLSKFSQWLLSIDKPTFTPLMSDAEISSLEAQINATWFQDHVTP</sequence>